<keyword evidence="5" id="KW-1185">Reference proteome</keyword>
<proteinExistence type="inferred from homology"/>
<evidence type="ECO:0000256" key="2">
    <source>
        <dbReference type="ARBA" id="ARBA00022737"/>
    </source>
</evidence>
<dbReference type="NCBIfam" id="TIGR00756">
    <property type="entry name" value="PPR"/>
    <property type="match status" value="1"/>
</dbReference>
<dbReference type="EMBL" id="CAMGYJ010000011">
    <property type="protein sequence ID" value="CAI0561064.1"/>
    <property type="molecule type" value="Genomic_DNA"/>
</dbReference>
<dbReference type="PANTHER" id="PTHR47447">
    <property type="entry name" value="OS03G0856100 PROTEIN"/>
    <property type="match status" value="1"/>
</dbReference>
<feature type="repeat" description="PPR" evidence="3">
    <location>
        <begin position="3"/>
        <end position="37"/>
    </location>
</feature>
<gene>
    <name evidence="4" type="ORF">LITE_LOCUS49920</name>
</gene>
<accession>A0AAV0RTZ2</accession>
<organism evidence="4 5">
    <name type="scientific">Linum tenue</name>
    <dbReference type="NCBI Taxonomy" id="586396"/>
    <lineage>
        <taxon>Eukaryota</taxon>
        <taxon>Viridiplantae</taxon>
        <taxon>Streptophyta</taxon>
        <taxon>Embryophyta</taxon>
        <taxon>Tracheophyta</taxon>
        <taxon>Spermatophyta</taxon>
        <taxon>Magnoliopsida</taxon>
        <taxon>eudicotyledons</taxon>
        <taxon>Gunneridae</taxon>
        <taxon>Pentapetalae</taxon>
        <taxon>rosids</taxon>
        <taxon>fabids</taxon>
        <taxon>Malpighiales</taxon>
        <taxon>Linaceae</taxon>
        <taxon>Linum</taxon>
    </lineage>
</organism>
<reference evidence="4" key="1">
    <citation type="submission" date="2022-08" db="EMBL/GenBank/DDBJ databases">
        <authorList>
            <person name="Gutierrez-Valencia J."/>
        </authorList>
    </citation>
    <scope>NUCLEOTIDE SEQUENCE</scope>
</reference>
<dbReference type="Gene3D" id="1.25.40.10">
    <property type="entry name" value="Tetratricopeptide repeat domain"/>
    <property type="match status" value="1"/>
</dbReference>
<sequence>MLDTVFFNCLVDVYGKMGCFAEMKEVLELMEEKGCKPDAITYRTMLKAYKDRGMSSHVKQVLELLRSVEVSRMPRKKPDF</sequence>
<dbReference type="Proteomes" id="UP001154282">
    <property type="component" value="Unassembled WGS sequence"/>
</dbReference>
<dbReference type="PANTHER" id="PTHR47447:SF17">
    <property type="entry name" value="OS12G0638900 PROTEIN"/>
    <property type="match status" value="1"/>
</dbReference>
<comment type="similarity">
    <text evidence="1">Belongs to the PPR family. P subfamily.</text>
</comment>
<dbReference type="AlphaFoldDB" id="A0AAV0RTZ2"/>
<dbReference type="InterPro" id="IPR002885">
    <property type="entry name" value="PPR_rpt"/>
</dbReference>
<dbReference type="InterPro" id="IPR011990">
    <property type="entry name" value="TPR-like_helical_dom_sf"/>
</dbReference>
<name>A0AAV0RTZ2_9ROSI</name>
<evidence type="ECO:0000313" key="4">
    <source>
        <dbReference type="EMBL" id="CAI0561064.1"/>
    </source>
</evidence>
<evidence type="ECO:0000313" key="5">
    <source>
        <dbReference type="Proteomes" id="UP001154282"/>
    </source>
</evidence>
<keyword evidence="2" id="KW-0677">Repeat</keyword>
<protein>
    <recommendedName>
        <fullName evidence="6">Pentatricopeptide repeat-containing protein</fullName>
    </recommendedName>
</protein>
<comment type="caution">
    <text evidence="4">The sequence shown here is derived from an EMBL/GenBank/DDBJ whole genome shotgun (WGS) entry which is preliminary data.</text>
</comment>
<evidence type="ECO:0000256" key="1">
    <source>
        <dbReference type="ARBA" id="ARBA00007626"/>
    </source>
</evidence>
<dbReference type="Pfam" id="PF13041">
    <property type="entry name" value="PPR_2"/>
    <property type="match status" value="1"/>
</dbReference>
<evidence type="ECO:0008006" key="6">
    <source>
        <dbReference type="Google" id="ProtNLM"/>
    </source>
</evidence>
<evidence type="ECO:0000256" key="3">
    <source>
        <dbReference type="PROSITE-ProRule" id="PRU00708"/>
    </source>
</evidence>
<dbReference type="PROSITE" id="PS51375">
    <property type="entry name" value="PPR"/>
    <property type="match status" value="1"/>
</dbReference>